<protein>
    <submittedName>
        <fullName evidence="1">LORF2 protein</fullName>
    </submittedName>
</protein>
<feature type="non-terminal residue" evidence="1">
    <location>
        <position position="121"/>
    </location>
</feature>
<keyword evidence="2" id="KW-1185">Reference proteome</keyword>
<gene>
    <name evidence="1" type="primary">Pol_222</name>
    <name evidence="1" type="ORF">FOF47_R04198</name>
</gene>
<feature type="non-terminal residue" evidence="1">
    <location>
        <position position="1"/>
    </location>
</feature>
<dbReference type="Proteomes" id="UP000475037">
    <property type="component" value="Unassembled WGS sequence"/>
</dbReference>
<evidence type="ECO:0000313" key="2">
    <source>
        <dbReference type="Proteomes" id="UP000475037"/>
    </source>
</evidence>
<proteinExistence type="predicted"/>
<dbReference type="AlphaFoldDB" id="A0A6G1AYX3"/>
<dbReference type="EMBL" id="VOAJ01002755">
    <property type="protein sequence ID" value="KAF0881165.1"/>
    <property type="molecule type" value="Genomic_DNA"/>
</dbReference>
<comment type="caution">
    <text evidence="1">The sequence shown here is derived from an EMBL/GenBank/DDBJ whole genome shotgun (WGS) entry which is preliminary data.</text>
</comment>
<name>A0A6G1AYX3_CROCR</name>
<accession>A0A6G1AYX3</accession>
<organism evidence="1 2">
    <name type="scientific">Crocuta crocuta</name>
    <name type="common">Spotted hyena</name>
    <dbReference type="NCBI Taxonomy" id="9678"/>
    <lineage>
        <taxon>Eukaryota</taxon>
        <taxon>Metazoa</taxon>
        <taxon>Chordata</taxon>
        <taxon>Craniata</taxon>
        <taxon>Vertebrata</taxon>
        <taxon>Euteleostomi</taxon>
        <taxon>Mammalia</taxon>
        <taxon>Eutheria</taxon>
        <taxon>Laurasiatheria</taxon>
        <taxon>Carnivora</taxon>
        <taxon>Feliformia</taxon>
        <taxon>Hyaenidae</taxon>
        <taxon>Crocuta</taxon>
    </lineage>
</organism>
<evidence type="ECO:0000313" key="1">
    <source>
        <dbReference type="EMBL" id="KAF0881165.1"/>
    </source>
</evidence>
<sequence length="121" mass="14528">NLKEPQIAKTILVKNKVGGSTLLDFKTHFKTTVLKTVWYWHKEGHIDHCNRIESPKNNHHTDNRMIFNSHSKIIEWRKDSFFKKYIQEKRYLYAKKIVKLDAYLIPNIKIHLKCNKVIKIK</sequence>
<reference evidence="1 2" key="1">
    <citation type="submission" date="2019-11" db="EMBL/GenBank/DDBJ databases">
        <authorList>
            <person name="Yang C."/>
            <person name="Li F."/>
        </authorList>
    </citation>
    <scope>NUCLEOTIDE SEQUENCE [LARGE SCALE GENOMIC DNA]</scope>
    <source>
        <strain evidence="1">KB4526</strain>
        <tissue evidence="1">Muscle</tissue>
    </source>
</reference>